<dbReference type="Gene3D" id="3.30.70.100">
    <property type="match status" value="1"/>
</dbReference>
<dbReference type="InterPro" id="IPR013097">
    <property type="entry name" value="Dabb"/>
</dbReference>
<dbReference type="SUPFAM" id="SSF54909">
    <property type="entry name" value="Dimeric alpha+beta barrel"/>
    <property type="match status" value="1"/>
</dbReference>
<protein>
    <recommendedName>
        <fullName evidence="1">Stress-response A/B barrel domain-containing protein</fullName>
    </recommendedName>
</protein>
<dbReference type="Pfam" id="PF07876">
    <property type="entry name" value="Dabb"/>
    <property type="match status" value="1"/>
</dbReference>
<gene>
    <name evidence="2" type="ORF">FHS37_006822</name>
</gene>
<evidence type="ECO:0000259" key="1">
    <source>
        <dbReference type="PROSITE" id="PS51502"/>
    </source>
</evidence>
<name>A0A7W7PWU1_9ACTN</name>
<dbReference type="Proteomes" id="UP000579523">
    <property type="component" value="Unassembled WGS sequence"/>
</dbReference>
<keyword evidence="3" id="KW-1185">Reference proteome</keyword>
<reference evidence="2 3" key="1">
    <citation type="submission" date="2020-08" db="EMBL/GenBank/DDBJ databases">
        <title>Genomic Encyclopedia of Type Strains, Phase III (KMG-III): the genomes of soil and plant-associated and newly described type strains.</title>
        <authorList>
            <person name="Whitman W."/>
        </authorList>
    </citation>
    <scope>NUCLEOTIDE SEQUENCE [LARGE SCALE GENOMIC DNA]</scope>
    <source>
        <strain evidence="2 3">CECT 3273</strain>
    </source>
</reference>
<sequence length="138" mass="15497">MIYHVNRIKLKADAPSAQVEEALESLRNQGRQVSSVKSFVVGRDHGADFDWGATYVIEDLDGLWEYLTHPATLNSDKVGLPVVERLDIFDISDDEDPELAAKIEELHRRRNELSPETHEMLADVPAYLGAGLEDDPKN</sequence>
<dbReference type="EMBL" id="JACHJI010000018">
    <property type="protein sequence ID" value="MBB4902725.1"/>
    <property type="molecule type" value="Genomic_DNA"/>
</dbReference>
<comment type="caution">
    <text evidence="2">The sequence shown here is derived from an EMBL/GenBank/DDBJ whole genome shotgun (WGS) entry which is preliminary data.</text>
</comment>
<evidence type="ECO:0000313" key="2">
    <source>
        <dbReference type="EMBL" id="MBB4902725.1"/>
    </source>
</evidence>
<proteinExistence type="predicted"/>
<accession>A0A7W7PWU1</accession>
<dbReference type="InterPro" id="IPR011008">
    <property type="entry name" value="Dimeric_a/b-barrel"/>
</dbReference>
<organism evidence="2 3">
    <name type="scientific">Streptomyces griseomycini</name>
    <dbReference type="NCBI Taxonomy" id="66895"/>
    <lineage>
        <taxon>Bacteria</taxon>
        <taxon>Bacillati</taxon>
        <taxon>Actinomycetota</taxon>
        <taxon>Actinomycetes</taxon>
        <taxon>Kitasatosporales</taxon>
        <taxon>Streptomycetaceae</taxon>
        <taxon>Streptomyces</taxon>
    </lineage>
</organism>
<evidence type="ECO:0000313" key="3">
    <source>
        <dbReference type="Proteomes" id="UP000579523"/>
    </source>
</evidence>
<dbReference type="SMART" id="SM00886">
    <property type="entry name" value="Dabb"/>
    <property type="match status" value="1"/>
</dbReference>
<dbReference type="PROSITE" id="PS51502">
    <property type="entry name" value="S_R_A_B_BARREL"/>
    <property type="match status" value="1"/>
</dbReference>
<feature type="domain" description="Stress-response A/B barrel" evidence="1">
    <location>
        <begin position="2"/>
        <end position="91"/>
    </location>
</feature>
<dbReference type="RefSeq" id="WP_184828233.1">
    <property type="nucleotide sequence ID" value="NZ_BMTK01000055.1"/>
</dbReference>
<dbReference type="AlphaFoldDB" id="A0A7W7PWU1"/>